<dbReference type="PANTHER" id="PTHR15827:SF2">
    <property type="entry name" value="CYCLIN-DEPENDENT KINASE 2-INTERACTING PROTEIN"/>
    <property type="match status" value="1"/>
</dbReference>
<organism evidence="2 3">
    <name type="scientific">Rhizopogon vinicolor AM-OR11-026</name>
    <dbReference type="NCBI Taxonomy" id="1314800"/>
    <lineage>
        <taxon>Eukaryota</taxon>
        <taxon>Fungi</taxon>
        <taxon>Dikarya</taxon>
        <taxon>Basidiomycota</taxon>
        <taxon>Agaricomycotina</taxon>
        <taxon>Agaricomycetes</taxon>
        <taxon>Agaricomycetidae</taxon>
        <taxon>Boletales</taxon>
        <taxon>Suillineae</taxon>
        <taxon>Rhizopogonaceae</taxon>
        <taxon>Rhizopogon</taxon>
    </lineage>
</organism>
<keyword evidence="3" id="KW-1185">Reference proteome</keyword>
<accession>A0A1B7MXC4</accession>
<sequence length="233" mass="26387">MSKRLASFHGPSTPTPSPVSQVKKSATPASPSRASDASIHRKFRTLLHELRSIANTWDDIVLVDGLKAARTLVDSRTELDNALAMVPADMQPGSVMVAPKLDVMDRCITQLVSVLAKLTKSLQRMSTVLDNMDALMFEAEKLKGFQWCHEEPLWTSWPIEKFVLSLSGLTTPYYRSLALHKELVDTLRSHTVSFEESRIAISQWVEQPHLRDEGWDAKWEDLCEVEVEKWDTR</sequence>
<protein>
    <submittedName>
        <fullName evidence="2">Uncharacterized protein</fullName>
    </submittedName>
</protein>
<evidence type="ECO:0000256" key="1">
    <source>
        <dbReference type="SAM" id="MobiDB-lite"/>
    </source>
</evidence>
<feature type="compositionally biased region" description="Polar residues" evidence="1">
    <location>
        <begin position="19"/>
        <end position="35"/>
    </location>
</feature>
<dbReference type="InParanoid" id="A0A1B7MXC4"/>
<dbReference type="PANTHER" id="PTHR15827">
    <property type="entry name" value="CYCLIN-DEPENDENT KINASE 2-INTERACTING PROTEIN"/>
    <property type="match status" value="1"/>
</dbReference>
<dbReference type="OrthoDB" id="17066at2759"/>
<proteinExistence type="predicted"/>
<dbReference type="AlphaFoldDB" id="A0A1B7MXC4"/>
<dbReference type="EMBL" id="KV448363">
    <property type="protein sequence ID" value="OAX37256.1"/>
    <property type="molecule type" value="Genomic_DNA"/>
</dbReference>
<evidence type="ECO:0000313" key="3">
    <source>
        <dbReference type="Proteomes" id="UP000092154"/>
    </source>
</evidence>
<evidence type="ECO:0000313" key="2">
    <source>
        <dbReference type="EMBL" id="OAX37256.1"/>
    </source>
</evidence>
<gene>
    <name evidence="2" type="ORF">K503DRAFT_771678</name>
</gene>
<name>A0A1B7MXC4_9AGAM</name>
<reference evidence="2 3" key="1">
    <citation type="submission" date="2016-06" db="EMBL/GenBank/DDBJ databases">
        <title>Comparative genomics of the ectomycorrhizal sister species Rhizopogon vinicolor and Rhizopogon vesiculosus (Basidiomycota: Boletales) reveals a divergence of the mating type B locus.</title>
        <authorList>
            <consortium name="DOE Joint Genome Institute"/>
            <person name="Mujic A.B."/>
            <person name="Kuo A."/>
            <person name="Tritt A."/>
            <person name="Lipzen A."/>
            <person name="Chen C."/>
            <person name="Johnson J."/>
            <person name="Sharma A."/>
            <person name="Barry K."/>
            <person name="Grigoriev I.V."/>
            <person name="Spatafora J.W."/>
        </authorList>
    </citation>
    <scope>NUCLEOTIDE SEQUENCE [LARGE SCALE GENOMIC DNA]</scope>
    <source>
        <strain evidence="2 3">AM-OR11-026</strain>
    </source>
</reference>
<feature type="region of interest" description="Disordered" evidence="1">
    <location>
        <begin position="1"/>
        <end position="36"/>
    </location>
</feature>
<dbReference type="Proteomes" id="UP000092154">
    <property type="component" value="Unassembled WGS sequence"/>
</dbReference>